<dbReference type="CDD" id="cd05826">
    <property type="entry name" value="Sortase_B"/>
    <property type="match status" value="1"/>
</dbReference>
<keyword evidence="3" id="KW-1133">Transmembrane helix</keyword>
<dbReference type="Pfam" id="PF04203">
    <property type="entry name" value="Sortase"/>
    <property type="match status" value="1"/>
</dbReference>
<dbReference type="InterPro" id="IPR005754">
    <property type="entry name" value="Sortase"/>
</dbReference>
<keyword evidence="3" id="KW-0472">Membrane</keyword>
<protein>
    <submittedName>
        <fullName evidence="4">Class B sortase</fullName>
    </submittedName>
</protein>
<keyword evidence="1" id="KW-0378">Hydrolase</keyword>
<dbReference type="eggNOG" id="COG4509">
    <property type="taxonomic scope" value="Bacteria"/>
</dbReference>
<dbReference type="Proteomes" id="UP000196560">
    <property type="component" value="Unassembled WGS sequence"/>
</dbReference>
<organism evidence="4 5">
    <name type="scientific">Enorma massiliensis</name>
    <dbReference type="NCBI Taxonomy" id="1472761"/>
    <lineage>
        <taxon>Bacteria</taxon>
        <taxon>Bacillati</taxon>
        <taxon>Actinomycetota</taxon>
        <taxon>Coriobacteriia</taxon>
        <taxon>Coriobacteriales</taxon>
        <taxon>Coriobacteriaceae</taxon>
        <taxon>Enorma</taxon>
    </lineage>
</organism>
<comment type="caution">
    <text evidence="4">The sequence shown here is derived from an EMBL/GenBank/DDBJ whole genome shotgun (WGS) entry which is preliminary data.</text>
</comment>
<dbReference type="GO" id="GO:0016787">
    <property type="term" value="F:hydrolase activity"/>
    <property type="evidence" value="ECO:0007669"/>
    <property type="project" value="UniProtKB-KW"/>
</dbReference>
<dbReference type="EMBL" id="NFHO01000006">
    <property type="protein sequence ID" value="OUN42863.1"/>
    <property type="molecule type" value="Genomic_DNA"/>
</dbReference>
<reference evidence="5" key="1">
    <citation type="submission" date="2017-04" db="EMBL/GenBank/DDBJ databases">
        <title>Function of individual gut microbiota members based on whole genome sequencing of pure cultures obtained from chicken caecum.</title>
        <authorList>
            <person name="Medvecky M."/>
            <person name="Cejkova D."/>
            <person name="Polansky O."/>
            <person name="Karasova D."/>
            <person name="Kubasova T."/>
            <person name="Cizek A."/>
            <person name="Rychlik I."/>
        </authorList>
    </citation>
    <scope>NUCLEOTIDE SEQUENCE [LARGE SCALE GENOMIC DNA]</scope>
    <source>
        <strain evidence="5">An70</strain>
    </source>
</reference>
<feature type="active site" description="Acyl-thioester intermediate" evidence="2">
    <location>
        <position position="223"/>
    </location>
</feature>
<evidence type="ECO:0000256" key="2">
    <source>
        <dbReference type="PIRSR" id="PIRSR605754-1"/>
    </source>
</evidence>
<name>A0A1Y3U220_9ACTN</name>
<keyword evidence="3" id="KW-0812">Transmembrane</keyword>
<dbReference type="STRING" id="1118060.GCA_000311845_00128"/>
<evidence type="ECO:0000256" key="1">
    <source>
        <dbReference type="ARBA" id="ARBA00022801"/>
    </source>
</evidence>
<dbReference type="InterPro" id="IPR023365">
    <property type="entry name" value="Sortase_dom-sf"/>
</dbReference>
<dbReference type="AlphaFoldDB" id="A0A1Y3U220"/>
<sequence>MVSYVLIGIGVVLLLVAAGIFIWAQLGYRQAAETYSNLTQYVTVDSEGDGIPVVDWDALKAQNEDIVAWIYVPGTDISYPVVQGETNDEYLRTLPDGTWNNNGSIMLDCDQTAPGMVDQQTTVYGHHMNDGSMFQPIEQTLDQASFDAMDTVYYLTPDATYELTPLFTARVEESYVEARQANFGDTAALQQYLTDLRSYAQAEASDVDERLSQAEQVLSLVTCSGMAPADHRAVMVCTIAGETPAAGASSTAE</sequence>
<gene>
    <name evidence="4" type="ORF">B5G21_06335</name>
</gene>
<keyword evidence="5" id="KW-1185">Reference proteome</keyword>
<accession>A0A1Y3U220</accession>
<evidence type="ECO:0000256" key="3">
    <source>
        <dbReference type="SAM" id="Phobius"/>
    </source>
</evidence>
<evidence type="ECO:0000313" key="4">
    <source>
        <dbReference type="EMBL" id="OUN42863.1"/>
    </source>
</evidence>
<dbReference type="Gene3D" id="2.40.260.10">
    <property type="entry name" value="Sortase"/>
    <property type="match status" value="1"/>
</dbReference>
<dbReference type="SUPFAM" id="SSF63817">
    <property type="entry name" value="Sortase"/>
    <property type="match status" value="1"/>
</dbReference>
<feature type="transmembrane region" description="Helical" evidence="3">
    <location>
        <begin position="6"/>
        <end position="26"/>
    </location>
</feature>
<dbReference type="InterPro" id="IPR009835">
    <property type="entry name" value="SrtB"/>
</dbReference>
<proteinExistence type="predicted"/>
<feature type="active site" description="Proton donor/acceptor" evidence="2">
    <location>
        <position position="126"/>
    </location>
</feature>
<evidence type="ECO:0000313" key="5">
    <source>
        <dbReference type="Proteomes" id="UP000196560"/>
    </source>
</evidence>